<organism evidence="1 2">
    <name type="scientific">Shewanella electrica</name>
    <dbReference type="NCBI Taxonomy" id="515560"/>
    <lineage>
        <taxon>Bacteria</taxon>
        <taxon>Pseudomonadati</taxon>
        <taxon>Pseudomonadota</taxon>
        <taxon>Gammaproteobacteria</taxon>
        <taxon>Alteromonadales</taxon>
        <taxon>Shewanellaceae</taxon>
        <taxon>Shewanella</taxon>
    </lineage>
</organism>
<sequence>MFSDQSFAFLRALKHNNERSWFKEHQQTYEDNVRTPALQFIEQMQPHIQAMSPRMTAVAKKVGGSLMRPQRDTRFSHNKSPYKLNVGIQFRHFQAGDVHAPGMYVHIAEEECFLAAGCWHPAGPELNKIRQCIDDNPNSYLKAVEQLTAGGFNLDGDSLQRPPKGFDKQHPLIEELKRKDFIAIKSLSPQQVCSPDFVEFCAQEFQAVQKLMGYLCFALELDY</sequence>
<dbReference type="PANTHER" id="PTHR36452:SF1">
    <property type="entry name" value="DUF2461 DOMAIN-CONTAINING PROTEIN"/>
    <property type="match status" value="1"/>
</dbReference>
<keyword evidence="2" id="KW-1185">Reference proteome</keyword>
<reference evidence="1 2" key="1">
    <citation type="submission" date="2022-02" db="EMBL/GenBank/DDBJ databases">
        <authorList>
            <person name="Zhuang L."/>
        </authorList>
    </citation>
    <scope>NUCLEOTIDE SEQUENCE [LARGE SCALE GENOMIC DNA]</scope>
    <source>
        <strain evidence="1 2">C32</strain>
    </source>
</reference>
<proteinExistence type="predicted"/>
<accession>A0ABT2FKV6</accession>
<protein>
    <submittedName>
        <fullName evidence="1">DUF2461 domain-containing protein</fullName>
    </submittedName>
</protein>
<dbReference type="Pfam" id="PF09365">
    <property type="entry name" value="DUF2461"/>
    <property type="match status" value="1"/>
</dbReference>
<dbReference type="InterPro" id="IPR015996">
    <property type="entry name" value="UCP028451"/>
</dbReference>
<dbReference type="PIRSF" id="PIRSF028451">
    <property type="entry name" value="UCP028451"/>
    <property type="match status" value="1"/>
</dbReference>
<dbReference type="NCBIfam" id="TIGR02453">
    <property type="entry name" value="TIGR02453 family protein"/>
    <property type="match status" value="1"/>
</dbReference>
<dbReference type="Proteomes" id="UP001201549">
    <property type="component" value="Unassembled WGS sequence"/>
</dbReference>
<gene>
    <name evidence="1" type="ORF">L9G74_07570</name>
</gene>
<dbReference type="RefSeq" id="WP_238895693.1">
    <property type="nucleotide sequence ID" value="NZ_JAKOGG010000004.1"/>
</dbReference>
<comment type="caution">
    <text evidence="1">The sequence shown here is derived from an EMBL/GenBank/DDBJ whole genome shotgun (WGS) entry which is preliminary data.</text>
</comment>
<dbReference type="EMBL" id="JAKOGG010000004">
    <property type="protein sequence ID" value="MCS4556290.1"/>
    <property type="molecule type" value="Genomic_DNA"/>
</dbReference>
<dbReference type="InterPro" id="IPR012808">
    <property type="entry name" value="CHP02453"/>
</dbReference>
<name>A0ABT2FKV6_9GAMM</name>
<dbReference type="PANTHER" id="PTHR36452">
    <property type="entry name" value="CHROMOSOME 12, WHOLE GENOME SHOTGUN SEQUENCE"/>
    <property type="match status" value="1"/>
</dbReference>
<evidence type="ECO:0000313" key="1">
    <source>
        <dbReference type="EMBL" id="MCS4556290.1"/>
    </source>
</evidence>
<reference evidence="2" key="2">
    <citation type="submission" date="2023-07" db="EMBL/GenBank/DDBJ databases">
        <title>Shewanella mangrovi sp. nov., an acetaldehyde- degrading bacterium isolated from mangrove sediment.</title>
        <authorList>
            <person name="Liu Y."/>
        </authorList>
    </citation>
    <scope>NUCLEOTIDE SEQUENCE [LARGE SCALE GENOMIC DNA]</scope>
    <source>
        <strain evidence="2">C32</strain>
    </source>
</reference>
<evidence type="ECO:0000313" key="2">
    <source>
        <dbReference type="Proteomes" id="UP001201549"/>
    </source>
</evidence>